<keyword evidence="4" id="KW-1185">Reference proteome</keyword>
<evidence type="ECO:0000313" key="3">
    <source>
        <dbReference type="EMBL" id="ATB29522.1"/>
    </source>
</evidence>
<proteinExistence type="inferred from homology"/>
<dbReference type="RefSeq" id="WP_095978075.1">
    <property type="nucleotide sequence ID" value="NZ_CP022163.1"/>
</dbReference>
<evidence type="ECO:0000313" key="4">
    <source>
        <dbReference type="Proteomes" id="UP000217289"/>
    </source>
</evidence>
<dbReference type="Gene3D" id="3.40.50.720">
    <property type="entry name" value="NAD(P)-binding Rossmann-like Domain"/>
    <property type="match status" value="1"/>
</dbReference>
<dbReference type="InterPro" id="IPR020904">
    <property type="entry name" value="Sc_DH/Rdtase_CS"/>
</dbReference>
<dbReference type="Proteomes" id="UP000217289">
    <property type="component" value="Chromosome"/>
</dbReference>
<dbReference type="Pfam" id="PF13561">
    <property type="entry name" value="adh_short_C2"/>
    <property type="match status" value="1"/>
</dbReference>
<protein>
    <submittedName>
        <fullName evidence="3">3-oxoacyl-ACP reductase</fullName>
    </submittedName>
</protein>
<accession>A0A250IED2</accession>
<sequence length="256" mass="26862">MDLELKGKTALVTGSSRGIGRAIALGLAREGVKVCLSARGAEGLEAVASELRAAGADVALVAGDVATPEGAQAAVEMAVRSFGALDILVNNVGGSGGAGAFDVASAAQWKDVVDRNLLSTVWCSQHAVEHMKTRGGGCIVHINSIFGREYATSAPYTAAKAAVTALTKEMAVDLARHRIRVNGVAPGAIFFPGGSWDRRRQKDPEKVEKMVREEFPWGRFGTPEEVAEVVVFLCSERARWVTGATVPVDGAQGRAF</sequence>
<dbReference type="PROSITE" id="PS00061">
    <property type="entry name" value="ADH_SHORT"/>
    <property type="match status" value="1"/>
</dbReference>
<dbReference type="FunFam" id="3.40.50.720:FF:000084">
    <property type="entry name" value="Short-chain dehydrogenase reductase"/>
    <property type="match status" value="1"/>
</dbReference>
<dbReference type="PRINTS" id="PR00080">
    <property type="entry name" value="SDRFAMILY"/>
</dbReference>
<keyword evidence="2" id="KW-0560">Oxidoreductase</keyword>
<dbReference type="KEGG" id="mbd:MEBOL_002972"/>
<dbReference type="CDD" id="cd05233">
    <property type="entry name" value="SDR_c"/>
    <property type="match status" value="1"/>
</dbReference>
<evidence type="ECO:0000256" key="2">
    <source>
        <dbReference type="ARBA" id="ARBA00023002"/>
    </source>
</evidence>
<evidence type="ECO:0000256" key="1">
    <source>
        <dbReference type="ARBA" id="ARBA00006484"/>
    </source>
</evidence>
<name>A0A250IED2_9BACT</name>
<dbReference type="AlphaFoldDB" id="A0A250IED2"/>
<dbReference type="PANTHER" id="PTHR42760:SF133">
    <property type="entry name" value="3-OXOACYL-[ACYL-CARRIER-PROTEIN] REDUCTASE"/>
    <property type="match status" value="1"/>
</dbReference>
<comment type="similarity">
    <text evidence="1">Belongs to the short-chain dehydrogenases/reductases (SDR) family.</text>
</comment>
<organism evidence="3 4">
    <name type="scientific">Melittangium boletus DSM 14713</name>
    <dbReference type="NCBI Taxonomy" id="1294270"/>
    <lineage>
        <taxon>Bacteria</taxon>
        <taxon>Pseudomonadati</taxon>
        <taxon>Myxococcota</taxon>
        <taxon>Myxococcia</taxon>
        <taxon>Myxococcales</taxon>
        <taxon>Cystobacterineae</taxon>
        <taxon>Archangiaceae</taxon>
        <taxon>Melittangium</taxon>
    </lineage>
</organism>
<dbReference type="OrthoDB" id="9789398at2"/>
<dbReference type="PRINTS" id="PR00081">
    <property type="entry name" value="GDHRDH"/>
</dbReference>
<dbReference type="EMBL" id="CP022163">
    <property type="protein sequence ID" value="ATB29522.1"/>
    <property type="molecule type" value="Genomic_DNA"/>
</dbReference>
<reference evidence="3 4" key="1">
    <citation type="submission" date="2017-06" db="EMBL/GenBank/DDBJ databases">
        <authorList>
            <person name="Kim H.J."/>
            <person name="Triplett B.A."/>
        </authorList>
    </citation>
    <scope>NUCLEOTIDE SEQUENCE [LARGE SCALE GENOMIC DNA]</scope>
    <source>
        <strain evidence="3 4">DSM 14713</strain>
    </source>
</reference>
<dbReference type="PANTHER" id="PTHR42760">
    <property type="entry name" value="SHORT-CHAIN DEHYDROGENASES/REDUCTASES FAMILY MEMBER"/>
    <property type="match status" value="1"/>
</dbReference>
<dbReference type="NCBIfam" id="NF005559">
    <property type="entry name" value="PRK07231.1"/>
    <property type="match status" value="1"/>
</dbReference>
<dbReference type="SUPFAM" id="SSF51735">
    <property type="entry name" value="NAD(P)-binding Rossmann-fold domains"/>
    <property type="match status" value="1"/>
</dbReference>
<dbReference type="InterPro" id="IPR036291">
    <property type="entry name" value="NAD(P)-bd_dom_sf"/>
</dbReference>
<gene>
    <name evidence="3" type="ORF">MEBOL_002972</name>
</gene>
<dbReference type="GO" id="GO:0016616">
    <property type="term" value="F:oxidoreductase activity, acting on the CH-OH group of donors, NAD or NADP as acceptor"/>
    <property type="evidence" value="ECO:0007669"/>
    <property type="project" value="TreeGrafter"/>
</dbReference>
<dbReference type="InterPro" id="IPR002347">
    <property type="entry name" value="SDR_fam"/>
</dbReference>